<reference evidence="1 2" key="1">
    <citation type="submission" date="2015-01" db="EMBL/GenBank/DDBJ databases">
        <title>Lifestyle Evolution in Cyanobacterial Symbionts of Sponges.</title>
        <authorList>
            <person name="Burgsdorf I."/>
            <person name="Slaby B.M."/>
            <person name="Handley K.M."/>
            <person name="Haber M."/>
            <person name="Blom J."/>
            <person name="Marshall C.W."/>
            <person name="Gilbert J.A."/>
            <person name="Hentschel U."/>
            <person name="Steindler L."/>
        </authorList>
    </citation>
    <scope>NUCLEOTIDE SEQUENCE [LARGE SCALE GENOMIC DNA]</scope>
    <source>
        <strain evidence="1">142</strain>
    </source>
</reference>
<gene>
    <name evidence="1" type="ORF">TH68_03555</name>
</gene>
<dbReference type="EMBL" id="JXUO01000114">
    <property type="protein sequence ID" value="KKZ14865.1"/>
    <property type="molecule type" value="Genomic_DNA"/>
</dbReference>
<accession>A0A6N3X1A7</accession>
<protein>
    <submittedName>
        <fullName evidence="1">Uncharacterized protein</fullName>
    </submittedName>
</protein>
<proteinExistence type="predicted"/>
<evidence type="ECO:0000313" key="1">
    <source>
        <dbReference type="EMBL" id="KKZ14865.1"/>
    </source>
</evidence>
<comment type="caution">
    <text evidence="1">The sequence shown here is derived from an EMBL/GenBank/DDBJ whole genome shotgun (WGS) entry which is preliminary data.</text>
</comment>
<name>A0A6N3X1A7_9SYNE</name>
<organism evidence="1 2">
    <name type="scientific">Candidatus Synechococcus spongiarum 142</name>
    <dbReference type="NCBI Taxonomy" id="1608213"/>
    <lineage>
        <taxon>Bacteria</taxon>
        <taxon>Bacillati</taxon>
        <taxon>Cyanobacteriota</taxon>
        <taxon>Cyanophyceae</taxon>
        <taxon>Synechococcales</taxon>
        <taxon>Synechococcaceae</taxon>
        <taxon>Synechococcus</taxon>
    </lineage>
</organism>
<dbReference type="AlphaFoldDB" id="A0A6N3X1A7"/>
<evidence type="ECO:0000313" key="2">
    <source>
        <dbReference type="Proteomes" id="UP000035054"/>
    </source>
</evidence>
<sequence length="63" mass="7061">MQTLSKTKENLEKTILLFPFCHPDLSSFLPFPRKREIHQSARYQQEAGCSLARVARPLGGCGG</sequence>
<dbReference type="Proteomes" id="UP000035054">
    <property type="component" value="Unassembled WGS sequence"/>
</dbReference>